<keyword evidence="2" id="KW-0342">GTP-binding</keyword>
<dbReference type="SUPFAM" id="SSF52540">
    <property type="entry name" value="P-loop containing nucleoside triphosphate hydrolases"/>
    <property type="match status" value="1"/>
</dbReference>
<proteinExistence type="predicted"/>
<evidence type="ECO:0000256" key="1">
    <source>
        <dbReference type="ARBA" id="ARBA00022741"/>
    </source>
</evidence>
<protein>
    <submittedName>
        <fullName evidence="3">Uncharacterized protein</fullName>
    </submittedName>
</protein>
<dbReference type="PRINTS" id="PR00449">
    <property type="entry name" value="RASTRNSFRMNG"/>
</dbReference>
<dbReference type="InterPro" id="IPR003578">
    <property type="entry name" value="Small_GTPase_Rho"/>
</dbReference>
<dbReference type="GO" id="GO:0003006">
    <property type="term" value="P:developmental process involved in reproduction"/>
    <property type="evidence" value="ECO:0007669"/>
    <property type="project" value="UniProtKB-ARBA"/>
</dbReference>
<dbReference type="EMBL" id="BMAW01052554">
    <property type="protein sequence ID" value="GFS86232.1"/>
    <property type="molecule type" value="Genomic_DNA"/>
</dbReference>
<evidence type="ECO:0000313" key="3">
    <source>
        <dbReference type="EMBL" id="GFS86232.1"/>
    </source>
</evidence>
<dbReference type="GO" id="GO:0001667">
    <property type="term" value="P:ameboidal-type cell migration"/>
    <property type="evidence" value="ECO:0007669"/>
    <property type="project" value="UniProtKB-ARBA"/>
</dbReference>
<dbReference type="Proteomes" id="UP000887013">
    <property type="component" value="Unassembled WGS sequence"/>
</dbReference>
<dbReference type="GO" id="GO:0035099">
    <property type="term" value="P:hemocyte migration"/>
    <property type="evidence" value="ECO:0007669"/>
    <property type="project" value="UniProtKB-ARBA"/>
</dbReference>
<dbReference type="GO" id="GO:0003924">
    <property type="term" value="F:GTPase activity"/>
    <property type="evidence" value="ECO:0007669"/>
    <property type="project" value="InterPro"/>
</dbReference>
<dbReference type="GO" id="GO:0035006">
    <property type="term" value="P:melanization defense response"/>
    <property type="evidence" value="ECO:0007669"/>
    <property type="project" value="UniProtKB-ARBA"/>
</dbReference>
<dbReference type="SMART" id="SM00174">
    <property type="entry name" value="RHO"/>
    <property type="match status" value="1"/>
</dbReference>
<dbReference type="GO" id="GO:0007264">
    <property type="term" value="P:small GTPase-mediated signal transduction"/>
    <property type="evidence" value="ECO:0007669"/>
    <property type="project" value="InterPro"/>
</dbReference>
<dbReference type="PANTHER" id="PTHR24072">
    <property type="entry name" value="RHO FAMILY GTPASE"/>
    <property type="match status" value="1"/>
</dbReference>
<reference evidence="3" key="1">
    <citation type="submission" date="2020-08" db="EMBL/GenBank/DDBJ databases">
        <title>Multicomponent nature underlies the extraordinary mechanical properties of spider dragline silk.</title>
        <authorList>
            <person name="Kono N."/>
            <person name="Nakamura H."/>
            <person name="Mori M."/>
            <person name="Yoshida Y."/>
            <person name="Ohtoshi R."/>
            <person name="Malay A.D."/>
            <person name="Moran D.A.P."/>
            <person name="Tomita M."/>
            <person name="Numata K."/>
            <person name="Arakawa K."/>
        </authorList>
    </citation>
    <scope>NUCLEOTIDE SEQUENCE</scope>
</reference>
<dbReference type="Gene3D" id="3.40.50.300">
    <property type="entry name" value="P-loop containing nucleotide triphosphate hydrolases"/>
    <property type="match status" value="1"/>
</dbReference>
<dbReference type="InterPro" id="IPR027417">
    <property type="entry name" value="P-loop_NTPase"/>
</dbReference>
<dbReference type="Pfam" id="PF00071">
    <property type="entry name" value="Ras"/>
    <property type="match status" value="1"/>
</dbReference>
<evidence type="ECO:0000256" key="2">
    <source>
        <dbReference type="ARBA" id="ARBA00023134"/>
    </source>
</evidence>
<dbReference type="GO" id="GO:0022412">
    <property type="term" value="P:cellular process involved in reproduction in multicellular organism"/>
    <property type="evidence" value="ECO:0007669"/>
    <property type="project" value="UniProtKB-ARBA"/>
</dbReference>
<keyword evidence="1" id="KW-0547">Nucleotide-binding</keyword>
<dbReference type="OrthoDB" id="6418842at2759"/>
<sequence>MAGEVLHNQHGRSLLTLHSEILNLQTTTKLYLRLAGDVGVGKSTLVMRLDDLHGDTYDETTHIVKLNRDYIELTLADLPSWRRPGRYVLVVDFEPAPFPEGNFVASFETSVPLLGAILFCINVSNRQQIESVTERAFLYRNHFQQNLPPCILVGTQIELRNDSENCISTTEGHRLARQIRANRYMECSAWEKIRTRRLFLTILDMLL</sequence>
<name>A0A8X6MZI1_NEPPI</name>
<dbReference type="GO" id="GO:0005525">
    <property type="term" value="F:GTP binding"/>
    <property type="evidence" value="ECO:0007669"/>
    <property type="project" value="UniProtKB-KW"/>
</dbReference>
<dbReference type="InterPro" id="IPR001806">
    <property type="entry name" value="Small_GTPase"/>
</dbReference>
<gene>
    <name evidence="3" type="ORF">NPIL_228271</name>
</gene>
<keyword evidence="4" id="KW-1185">Reference proteome</keyword>
<comment type="caution">
    <text evidence="3">The sequence shown here is derived from an EMBL/GenBank/DDBJ whole genome shotgun (WGS) entry which is preliminary data.</text>
</comment>
<organism evidence="3 4">
    <name type="scientific">Nephila pilipes</name>
    <name type="common">Giant wood spider</name>
    <name type="synonym">Nephila maculata</name>
    <dbReference type="NCBI Taxonomy" id="299642"/>
    <lineage>
        <taxon>Eukaryota</taxon>
        <taxon>Metazoa</taxon>
        <taxon>Ecdysozoa</taxon>
        <taxon>Arthropoda</taxon>
        <taxon>Chelicerata</taxon>
        <taxon>Arachnida</taxon>
        <taxon>Araneae</taxon>
        <taxon>Araneomorphae</taxon>
        <taxon>Entelegynae</taxon>
        <taxon>Araneoidea</taxon>
        <taxon>Nephilidae</taxon>
        <taxon>Nephila</taxon>
    </lineage>
</organism>
<accession>A0A8X6MZI1</accession>
<evidence type="ECO:0000313" key="4">
    <source>
        <dbReference type="Proteomes" id="UP000887013"/>
    </source>
</evidence>
<dbReference type="AlphaFoldDB" id="A0A8X6MZI1"/>